<comment type="caution">
    <text evidence="2">The sequence shown here is derived from an EMBL/GenBank/DDBJ whole genome shotgun (WGS) entry which is preliminary data.</text>
</comment>
<keyword evidence="3" id="KW-1185">Reference proteome</keyword>
<name>A0A1K0FHL4_9ACTN</name>
<dbReference type="Proteomes" id="UP000182486">
    <property type="component" value="Unassembled WGS sequence"/>
</dbReference>
<gene>
    <name evidence="2" type="ORF">BG844_21185</name>
</gene>
<proteinExistence type="predicted"/>
<dbReference type="InterPro" id="IPR050312">
    <property type="entry name" value="IolE/XylAMocC-like"/>
</dbReference>
<dbReference type="SUPFAM" id="SSF51658">
    <property type="entry name" value="Xylose isomerase-like"/>
    <property type="match status" value="1"/>
</dbReference>
<evidence type="ECO:0000313" key="3">
    <source>
        <dbReference type="Proteomes" id="UP000182486"/>
    </source>
</evidence>
<dbReference type="PANTHER" id="PTHR12110:SF21">
    <property type="entry name" value="XYLOSE ISOMERASE-LIKE TIM BARREL DOMAIN-CONTAINING PROTEIN"/>
    <property type="match status" value="1"/>
</dbReference>
<dbReference type="EMBL" id="MEIA01000224">
    <property type="protein sequence ID" value="OJF12335.1"/>
    <property type="molecule type" value="Genomic_DNA"/>
</dbReference>
<sequence>MKFGAYTACLHDRPLDETLKILGELGLTGAEINAGGFIPAPHLPVDELLGSAGAREDYLGRFAQAGITLTGLNVNGNPLNPHREAGPKHAADLHRAIDLGAALGVRRVVTMSGLPQGHPGGTAANWVVNPWDSQFLDILDYQWNDVAVPFWKDVNARAAAADVKVCIEMHPQNLVFNPPTLQRLVEQTRATHIGAEMDPSHLFWQGMDPVACVEHLGDLVFHAAAKDTRINPGNVKLYGVLDDRFTRTPAEQNPLTLGGRNTLNQWPTNPSWEFVAVGRGHGVEEFWVPFLRALHAVDPEMAVNIEHEDQAFDHIEGLRLAADNLLRAAAKAGLGGDR</sequence>
<dbReference type="AlphaFoldDB" id="A0A1K0FHL4"/>
<accession>A0A1K0FHL4</accession>
<dbReference type="RefSeq" id="WP_071807083.1">
    <property type="nucleotide sequence ID" value="NZ_MEIA01000224.1"/>
</dbReference>
<dbReference type="Gene3D" id="3.20.20.150">
    <property type="entry name" value="Divalent-metal-dependent TIM barrel enzymes"/>
    <property type="match status" value="1"/>
</dbReference>
<reference evidence="2 3" key="1">
    <citation type="submission" date="2016-09" db="EMBL/GenBank/DDBJ databases">
        <title>Couchioplanes caeruleus draft genome sequence.</title>
        <authorList>
            <person name="Sheehan J."/>
            <person name="Caffrey P."/>
        </authorList>
    </citation>
    <scope>NUCLEOTIDE SEQUENCE [LARGE SCALE GENOMIC DNA]</scope>
    <source>
        <strain evidence="2 3">DSM 43634</strain>
    </source>
</reference>
<evidence type="ECO:0000259" key="1">
    <source>
        <dbReference type="Pfam" id="PF01261"/>
    </source>
</evidence>
<evidence type="ECO:0000313" key="2">
    <source>
        <dbReference type="EMBL" id="OJF12335.1"/>
    </source>
</evidence>
<dbReference type="GO" id="GO:0016853">
    <property type="term" value="F:isomerase activity"/>
    <property type="evidence" value="ECO:0007669"/>
    <property type="project" value="UniProtKB-KW"/>
</dbReference>
<organism evidence="2 3">
    <name type="scientific">Couchioplanes caeruleus subsp. caeruleus</name>
    <dbReference type="NCBI Taxonomy" id="56427"/>
    <lineage>
        <taxon>Bacteria</taxon>
        <taxon>Bacillati</taxon>
        <taxon>Actinomycetota</taxon>
        <taxon>Actinomycetes</taxon>
        <taxon>Micromonosporales</taxon>
        <taxon>Micromonosporaceae</taxon>
        <taxon>Couchioplanes</taxon>
    </lineage>
</organism>
<dbReference type="InterPro" id="IPR036237">
    <property type="entry name" value="Xyl_isomerase-like_sf"/>
</dbReference>
<keyword evidence="2" id="KW-0413">Isomerase</keyword>
<protein>
    <submittedName>
        <fullName evidence="2">Sugar phosphate isomerase</fullName>
    </submittedName>
</protein>
<feature type="domain" description="Xylose isomerase-like TIM barrel" evidence="1">
    <location>
        <begin position="24"/>
        <end position="316"/>
    </location>
</feature>
<dbReference type="InterPro" id="IPR013022">
    <property type="entry name" value="Xyl_isomerase-like_TIM-brl"/>
</dbReference>
<dbReference type="PANTHER" id="PTHR12110">
    <property type="entry name" value="HYDROXYPYRUVATE ISOMERASE"/>
    <property type="match status" value="1"/>
</dbReference>
<dbReference type="Pfam" id="PF01261">
    <property type="entry name" value="AP_endonuc_2"/>
    <property type="match status" value="1"/>
</dbReference>